<feature type="region of interest" description="Disordered" evidence="1">
    <location>
        <begin position="151"/>
        <end position="174"/>
    </location>
</feature>
<dbReference type="EMBL" id="JAEUBE010000183">
    <property type="protein sequence ID" value="KAH3667496.1"/>
    <property type="molecule type" value="Genomic_DNA"/>
</dbReference>
<dbReference type="GeneID" id="70235112"/>
<gene>
    <name evidence="2" type="ORF">OGAPHI_003145</name>
</gene>
<name>A0A9P8P9B2_9ASCO</name>
<evidence type="ECO:0000313" key="2">
    <source>
        <dbReference type="EMBL" id="KAH3667496.1"/>
    </source>
</evidence>
<dbReference type="AlphaFoldDB" id="A0A9P8P9B2"/>
<organism evidence="2 3">
    <name type="scientific">Ogataea philodendri</name>
    <dbReference type="NCBI Taxonomy" id="1378263"/>
    <lineage>
        <taxon>Eukaryota</taxon>
        <taxon>Fungi</taxon>
        <taxon>Dikarya</taxon>
        <taxon>Ascomycota</taxon>
        <taxon>Saccharomycotina</taxon>
        <taxon>Pichiomycetes</taxon>
        <taxon>Pichiales</taxon>
        <taxon>Pichiaceae</taxon>
        <taxon>Ogataea</taxon>
    </lineage>
</organism>
<evidence type="ECO:0000256" key="1">
    <source>
        <dbReference type="SAM" id="MobiDB-lite"/>
    </source>
</evidence>
<feature type="compositionally biased region" description="Polar residues" evidence="1">
    <location>
        <begin position="158"/>
        <end position="174"/>
    </location>
</feature>
<proteinExistence type="predicted"/>
<dbReference type="Proteomes" id="UP000769157">
    <property type="component" value="Unassembled WGS sequence"/>
</dbReference>
<comment type="caution">
    <text evidence="2">The sequence shown here is derived from an EMBL/GenBank/DDBJ whole genome shotgun (WGS) entry which is preliminary data.</text>
</comment>
<evidence type="ECO:0000313" key="3">
    <source>
        <dbReference type="Proteomes" id="UP000769157"/>
    </source>
</evidence>
<protein>
    <submittedName>
        <fullName evidence="2">Uncharacterized protein</fullName>
    </submittedName>
</protein>
<accession>A0A9P8P9B2</accession>
<keyword evidence="3" id="KW-1185">Reference proteome</keyword>
<reference evidence="2" key="1">
    <citation type="journal article" date="2021" name="Open Biol.">
        <title>Shared evolutionary footprints suggest mitochondrial oxidative damage underlies multiple complex I losses in fungi.</title>
        <authorList>
            <person name="Schikora-Tamarit M.A."/>
            <person name="Marcet-Houben M."/>
            <person name="Nosek J."/>
            <person name="Gabaldon T."/>
        </authorList>
    </citation>
    <scope>NUCLEOTIDE SEQUENCE</scope>
    <source>
        <strain evidence="2">CBS6075</strain>
    </source>
</reference>
<sequence>MPLDKARLPLTRPRSTYPPAATILAFSPSLVGLWSKDSGLHWPLTLMTVLESPALPQYILSLEIITDVAAHPDGSLDSSSSSKIATSHAKNPSFRLCGSVRTTRAIRHSPGISFNELESMAISSSSSSSSLKYPSEDGVCDLLAVVSSDWNGDVTGEGPTTGTSSAPMQHPATSETVAIVRYGIS</sequence>
<reference evidence="2" key="2">
    <citation type="submission" date="2021-01" db="EMBL/GenBank/DDBJ databases">
        <authorList>
            <person name="Schikora-Tamarit M.A."/>
        </authorList>
    </citation>
    <scope>NUCLEOTIDE SEQUENCE</scope>
    <source>
        <strain evidence="2">CBS6075</strain>
    </source>
</reference>
<dbReference type="OrthoDB" id="10596985at2759"/>
<dbReference type="RefSeq" id="XP_046062308.1">
    <property type="nucleotide sequence ID" value="XM_046204092.1"/>
</dbReference>